<dbReference type="Proteomes" id="UP000637383">
    <property type="component" value="Unassembled WGS sequence"/>
</dbReference>
<proteinExistence type="predicted"/>
<evidence type="ECO:0000313" key="2">
    <source>
        <dbReference type="Proteomes" id="UP000637383"/>
    </source>
</evidence>
<organism evidence="1 2">
    <name type="scientific">Nostoc paludosum FACHB-159</name>
    <dbReference type="NCBI Taxonomy" id="2692908"/>
    <lineage>
        <taxon>Bacteria</taxon>
        <taxon>Bacillati</taxon>
        <taxon>Cyanobacteriota</taxon>
        <taxon>Cyanophyceae</taxon>
        <taxon>Nostocales</taxon>
        <taxon>Nostocaceae</taxon>
        <taxon>Nostoc</taxon>
    </lineage>
</organism>
<name>A0ABR8KHG9_9NOSO</name>
<gene>
    <name evidence="1" type="ORF">H6H03_31295</name>
</gene>
<protein>
    <submittedName>
        <fullName evidence="1">Uncharacterized protein</fullName>
    </submittedName>
</protein>
<accession>A0ABR8KHG9</accession>
<dbReference type="RefSeq" id="WP_190958860.1">
    <property type="nucleotide sequence ID" value="NZ_JACJTU010000047.1"/>
</dbReference>
<reference evidence="1 2" key="1">
    <citation type="journal article" date="2020" name="ISME J.">
        <title>Comparative genomics reveals insights into cyanobacterial evolution and habitat adaptation.</title>
        <authorList>
            <person name="Chen M.Y."/>
            <person name="Teng W.K."/>
            <person name="Zhao L."/>
            <person name="Hu C.X."/>
            <person name="Zhou Y.K."/>
            <person name="Han B.P."/>
            <person name="Song L.R."/>
            <person name="Shu W.S."/>
        </authorList>
    </citation>
    <scope>NUCLEOTIDE SEQUENCE [LARGE SCALE GENOMIC DNA]</scope>
    <source>
        <strain evidence="1 2">FACHB-159</strain>
    </source>
</reference>
<keyword evidence="2" id="KW-1185">Reference proteome</keyword>
<dbReference type="EMBL" id="JACJTU010000047">
    <property type="protein sequence ID" value="MBD2738314.1"/>
    <property type="molecule type" value="Genomic_DNA"/>
</dbReference>
<sequence>MESKLVIRQFYEEKIKNNYEDNICRIFQVKFEIGSASFTPQDTFKNENINIQEFAKACLKEEVPTGVLSAFKRHIWYAKHAASYICIFKIPANKDITYAICINGYVDDGWDNSGNFIEVYDEQGELMGAKILSIDDEDWENWIWMDRPLQSKDFNSFIPPWSQE</sequence>
<comment type="caution">
    <text evidence="1">The sequence shown here is derived from an EMBL/GenBank/DDBJ whole genome shotgun (WGS) entry which is preliminary data.</text>
</comment>
<evidence type="ECO:0000313" key="1">
    <source>
        <dbReference type="EMBL" id="MBD2738314.1"/>
    </source>
</evidence>